<gene>
    <name evidence="1" type="ORF">EVAR_76507_1</name>
</gene>
<dbReference type="GO" id="GO:0006644">
    <property type="term" value="P:phospholipid metabolic process"/>
    <property type="evidence" value="ECO:0007669"/>
    <property type="project" value="TreeGrafter"/>
</dbReference>
<evidence type="ECO:0000313" key="2">
    <source>
        <dbReference type="Proteomes" id="UP000299102"/>
    </source>
</evidence>
<dbReference type="PANTHER" id="PTHR21325:SF31">
    <property type="entry name" value="GH22081P-RELATED"/>
    <property type="match status" value="1"/>
</dbReference>
<comment type="caution">
    <text evidence="1">The sequence shown here is derived from an EMBL/GenBank/DDBJ whole genome shotgun (WGS) entry which is preliminary data.</text>
</comment>
<evidence type="ECO:0000313" key="1">
    <source>
        <dbReference type="EMBL" id="GBP09484.1"/>
    </source>
</evidence>
<dbReference type="OrthoDB" id="10265800at2759"/>
<dbReference type="InterPro" id="IPR038885">
    <property type="entry name" value="PLB1"/>
</dbReference>
<dbReference type="STRING" id="151549.A0A4C1T5S6"/>
<evidence type="ECO:0008006" key="3">
    <source>
        <dbReference type="Google" id="ProtNLM"/>
    </source>
</evidence>
<dbReference type="Proteomes" id="UP000299102">
    <property type="component" value="Unassembled WGS sequence"/>
</dbReference>
<organism evidence="1 2">
    <name type="scientific">Eumeta variegata</name>
    <name type="common">Bagworm moth</name>
    <name type="synonym">Eumeta japonica</name>
    <dbReference type="NCBI Taxonomy" id="151549"/>
    <lineage>
        <taxon>Eukaryota</taxon>
        <taxon>Metazoa</taxon>
        <taxon>Ecdysozoa</taxon>
        <taxon>Arthropoda</taxon>
        <taxon>Hexapoda</taxon>
        <taxon>Insecta</taxon>
        <taxon>Pterygota</taxon>
        <taxon>Neoptera</taxon>
        <taxon>Endopterygota</taxon>
        <taxon>Lepidoptera</taxon>
        <taxon>Glossata</taxon>
        <taxon>Ditrysia</taxon>
        <taxon>Tineoidea</taxon>
        <taxon>Psychidae</taxon>
        <taxon>Oiketicinae</taxon>
        <taxon>Eumeta</taxon>
    </lineage>
</organism>
<accession>A0A4C1T5S6</accession>
<dbReference type="EMBL" id="BGZK01000036">
    <property type="protein sequence ID" value="GBP09484.1"/>
    <property type="molecule type" value="Genomic_DNA"/>
</dbReference>
<protein>
    <recommendedName>
        <fullName evidence="3">Phospholipase B1, membrane-associated</fullName>
    </recommendedName>
</protein>
<dbReference type="PANTHER" id="PTHR21325">
    <property type="entry name" value="PHOSPHOLIPASE B, PLB1"/>
    <property type="match status" value="1"/>
</dbReference>
<name>A0A4C1T5S6_EUMVA</name>
<keyword evidence="2" id="KW-1185">Reference proteome</keyword>
<proteinExistence type="predicted"/>
<sequence>MDEKARSAMCKVMSQTGPGVLPLRQRARRPHSDELGVTLRPRRVRSDAASESRRARLAALGPVCWSLRYPPRRSAVRRQRAIPPTTVFPCATAAKFGRSPKRPRSVHRLRPGDVDVVAAIGDSLVAGSGALEEYALGAFVEYRGVSWCAGGDGTWREFLTLPNILKEFNPGLRGYSTGTGEWLERGSRLNVAFPVASDQDALKQAKVMKVVCNVTKTKRQSTQWVFPFEEWPTKVNRGRSIGKKIVASAFRMTDHYATIVLEDKKKQSLQTGALTIVSLLFWKKFGKKIGFSFILITPRYIPPDQRLTI</sequence>
<dbReference type="AlphaFoldDB" id="A0A4C1T5S6"/>
<reference evidence="1 2" key="1">
    <citation type="journal article" date="2019" name="Commun. Biol.">
        <title>The bagworm genome reveals a unique fibroin gene that provides high tensile strength.</title>
        <authorList>
            <person name="Kono N."/>
            <person name="Nakamura H."/>
            <person name="Ohtoshi R."/>
            <person name="Tomita M."/>
            <person name="Numata K."/>
            <person name="Arakawa K."/>
        </authorList>
    </citation>
    <scope>NUCLEOTIDE SEQUENCE [LARGE SCALE GENOMIC DNA]</scope>
</reference>
<dbReference type="GO" id="GO:0004620">
    <property type="term" value="F:phospholipase activity"/>
    <property type="evidence" value="ECO:0007669"/>
    <property type="project" value="InterPro"/>
</dbReference>